<dbReference type="HAMAP" id="MF_01375">
    <property type="entry name" value="PhnX"/>
    <property type="match status" value="1"/>
</dbReference>
<dbReference type="GO" id="GO:0005829">
    <property type="term" value="C:cytosol"/>
    <property type="evidence" value="ECO:0007669"/>
    <property type="project" value="TreeGrafter"/>
</dbReference>
<evidence type="ECO:0000313" key="6">
    <source>
        <dbReference type="Proteomes" id="UP000283095"/>
    </source>
</evidence>
<feature type="binding site" evidence="4">
    <location>
        <position position="12"/>
    </location>
    <ligand>
        <name>Mg(2+)</name>
        <dbReference type="ChEBI" id="CHEBI:18420"/>
    </ligand>
</feature>
<evidence type="ECO:0000313" key="5">
    <source>
        <dbReference type="EMBL" id="AZV42659.1"/>
    </source>
</evidence>
<dbReference type="Gene3D" id="3.40.50.1000">
    <property type="entry name" value="HAD superfamily/HAD-like"/>
    <property type="match status" value="1"/>
</dbReference>
<evidence type="ECO:0000256" key="2">
    <source>
        <dbReference type="ARBA" id="ARBA00022842"/>
    </source>
</evidence>
<keyword evidence="2 4" id="KW-0460">Magnesium</keyword>
<dbReference type="SFLD" id="SFLDG01135">
    <property type="entry name" value="C1.5.6:_HAD__Beta-PGM__Phospha"/>
    <property type="match status" value="1"/>
</dbReference>
<dbReference type="Proteomes" id="UP000283095">
    <property type="component" value="Chromosome"/>
</dbReference>
<comment type="subunit">
    <text evidence="4">Homodimer.</text>
</comment>
<dbReference type="PANTHER" id="PTHR43434:SF19">
    <property type="entry name" value="PHOSPHONOACETALDEHYDE HYDROLASE"/>
    <property type="match status" value="1"/>
</dbReference>
<dbReference type="Pfam" id="PF00702">
    <property type="entry name" value="Hydrolase"/>
    <property type="match status" value="1"/>
</dbReference>
<feature type="binding site" evidence="4">
    <location>
        <position position="186"/>
    </location>
    <ligand>
        <name>Mg(2+)</name>
        <dbReference type="ChEBI" id="CHEBI:18420"/>
    </ligand>
</feature>
<organism evidence="5 6">
    <name type="scientific">Peribacillus asahii</name>
    <dbReference type="NCBI Taxonomy" id="228899"/>
    <lineage>
        <taxon>Bacteria</taxon>
        <taxon>Bacillati</taxon>
        <taxon>Bacillota</taxon>
        <taxon>Bacilli</taxon>
        <taxon>Bacillales</taxon>
        <taxon>Bacillaceae</taxon>
        <taxon>Peribacillus</taxon>
    </lineage>
</organism>
<comment type="function">
    <text evidence="4">Involved in phosphonate degradation.</text>
</comment>
<feature type="active site" description="Schiff-base intermediate with substrate" evidence="4">
    <location>
        <position position="53"/>
    </location>
</feature>
<keyword evidence="4" id="KW-0479">Metal-binding</keyword>
<keyword evidence="3 4" id="KW-0704">Schiff base</keyword>
<dbReference type="AlphaFoldDB" id="A0A3Q9RLY2"/>
<sequence length="261" mass="29586">MNMNKIEAVVFDWAGTMIDYGCFAPLEAFLEIFRKRQVTITVDEAREPMGMLKIEHIRSLCAMPRIRTEWIRVHGTEPTEKDIIEMNDDFESILFSLLPDFTSPIPGAIELVERLREKGIKIGSTTGYTKAMMEIVAPRAKQNGYAPDCYFTADDVKAGRPFPWMCYANATELNVYPMNRMIKVGDTTTDMKEGKNAGMWTVGVVLGSSELALSEDEVKQMTETELQQRMETVRKRLFGAGADFVIDCISDLDQIIEQLEQ</sequence>
<dbReference type="InterPro" id="IPR050155">
    <property type="entry name" value="HAD-like_hydrolase_sf"/>
</dbReference>
<comment type="catalytic activity">
    <reaction evidence="4">
        <text>phosphonoacetaldehyde + H2O = acetaldehyde + phosphate + H(+)</text>
        <dbReference type="Rhea" id="RHEA:18905"/>
        <dbReference type="ChEBI" id="CHEBI:15343"/>
        <dbReference type="ChEBI" id="CHEBI:15377"/>
        <dbReference type="ChEBI" id="CHEBI:15378"/>
        <dbReference type="ChEBI" id="CHEBI:43474"/>
        <dbReference type="ChEBI" id="CHEBI:58383"/>
        <dbReference type="EC" id="3.11.1.1"/>
    </reaction>
</comment>
<dbReference type="GO" id="GO:0006281">
    <property type="term" value="P:DNA repair"/>
    <property type="evidence" value="ECO:0007669"/>
    <property type="project" value="TreeGrafter"/>
</dbReference>
<dbReference type="KEGG" id="pasa:BAOM_2050"/>
<dbReference type="SUPFAM" id="SSF56784">
    <property type="entry name" value="HAD-like"/>
    <property type="match status" value="1"/>
</dbReference>
<dbReference type="InterPro" id="IPR023214">
    <property type="entry name" value="HAD_sf"/>
</dbReference>
<gene>
    <name evidence="4 5" type="primary">phnX</name>
    <name evidence="5" type="ORF">BAOM_2050</name>
</gene>
<dbReference type="InterPro" id="IPR023198">
    <property type="entry name" value="PGP-like_dom2"/>
</dbReference>
<dbReference type="SFLD" id="SFLDG01129">
    <property type="entry name" value="C1.5:_HAD__Beta-PGM__Phosphata"/>
    <property type="match status" value="1"/>
</dbReference>
<dbReference type="GO" id="GO:0050194">
    <property type="term" value="F:phosphonoacetaldehyde hydrolase activity"/>
    <property type="evidence" value="ECO:0007669"/>
    <property type="project" value="UniProtKB-UniRule"/>
</dbReference>
<dbReference type="CDD" id="cd02586">
    <property type="entry name" value="HAD_PHN"/>
    <property type="match status" value="1"/>
</dbReference>
<proteinExistence type="inferred from homology"/>
<dbReference type="PANTHER" id="PTHR43434">
    <property type="entry name" value="PHOSPHOGLYCOLATE PHOSPHATASE"/>
    <property type="match status" value="1"/>
</dbReference>
<reference evidence="5 6" key="1">
    <citation type="submission" date="2018-01" db="EMBL/GenBank/DDBJ databases">
        <title>Bacillus asahii Genome sequencing and assembly.</title>
        <authorList>
            <person name="Jiang H."/>
            <person name="Feng Y."/>
            <person name="Zhao F."/>
            <person name="Lin X."/>
        </authorList>
    </citation>
    <scope>NUCLEOTIDE SEQUENCE [LARGE SCALE GENOMIC DNA]</scope>
    <source>
        <strain evidence="5 6">OM18</strain>
    </source>
</reference>
<feature type="active site" description="Nucleophile" evidence="4">
    <location>
        <position position="12"/>
    </location>
</feature>
<evidence type="ECO:0000256" key="1">
    <source>
        <dbReference type="ARBA" id="ARBA00022801"/>
    </source>
</evidence>
<evidence type="ECO:0000256" key="4">
    <source>
        <dbReference type="HAMAP-Rule" id="MF_01375"/>
    </source>
</evidence>
<comment type="similarity">
    <text evidence="4">Belongs to the HAD-like hydrolase superfamily. PhnX family.</text>
</comment>
<dbReference type="EC" id="3.11.1.1" evidence="4"/>
<dbReference type="NCBIfam" id="TIGR01549">
    <property type="entry name" value="HAD-SF-IA-v1"/>
    <property type="match status" value="1"/>
</dbReference>
<dbReference type="SFLD" id="SFLDS00003">
    <property type="entry name" value="Haloacid_Dehalogenase"/>
    <property type="match status" value="1"/>
</dbReference>
<dbReference type="InterPro" id="IPR036412">
    <property type="entry name" value="HAD-like_sf"/>
</dbReference>
<dbReference type="RefSeq" id="WP_180319831.1">
    <property type="nucleotide sequence ID" value="NZ_CP026095.1"/>
</dbReference>
<accession>A0A3Q9RLY2</accession>
<comment type="cofactor">
    <cofactor evidence="4">
        <name>Mg(2+)</name>
        <dbReference type="ChEBI" id="CHEBI:18420"/>
    </cofactor>
    <text evidence="4">Binds 1 Mg(2+) ion per subunit.</text>
</comment>
<dbReference type="EMBL" id="CP026095">
    <property type="protein sequence ID" value="AZV42659.1"/>
    <property type="molecule type" value="Genomic_DNA"/>
</dbReference>
<name>A0A3Q9RLY2_9BACI</name>
<keyword evidence="1 4" id="KW-0378">Hydrolase</keyword>
<dbReference type="NCBIfam" id="TIGR01422">
    <property type="entry name" value="phosphonatase"/>
    <property type="match status" value="1"/>
</dbReference>
<dbReference type="Gene3D" id="1.10.150.240">
    <property type="entry name" value="Putative phosphatase, domain 2"/>
    <property type="match status" value="1"/>
</dbReference>
<evidence type="ECO:0000256" key="3">
    <source>
        <dbReference type="ARBA" id="ARBA00023270"/>
    </source>
</evidence>
<protein>
    <recommendedName>
        <fullName evidence="4">Phosphonoacetaldehyde hydrolase</fullName>
        <shortName evidence="4">Phosphonatase</shortName>
        <ecNumber evidence="4">3.11.1.1</ecNumber>
    </recommendedName>
    <alternativeName>
        <fullName evidence="4">Phosphonoacetaldehyde phosphonohydrolase</fullName>
    </alternativeName>
</protein>
<dbReference type="GO" id="GO:0000287">
    <property type="term" value="F:magnesium ion binding"/>
    <property type="evidence" value="ECO:0007669"/>
    <property type="project" value="UniProtKB-UniRule"/>
</dbReference>
<feature type="binding site" evidence="4">
    <location>
        <position position="14"/>
    </location>
    <ligand>
        <name>Mg(2+)</name>
        <dbReference type="ChEBI" id="CHEBI:18420"/>
    </ligand>
</feature>
<dbReference type="InterPro" id="IPR006439">
    <property type="entry name" value="HAD-SF_hydro_IA"/>
</dbReference>
<dbReference type="GO" id="GO:0008967">
    <property type="term" value="F:phosphoglycolate phosphatase activity"/>
    <property type="evidence" value="ECO:0007669"/>
    <property type="project" value="TreeGrafter"/>
</dbReference>
<dbReference type="GO" id="GO:0019700">
    <property type="term" value="P:organic phosphonate catabolic process"/>
    <property type="evidence" value="ECO:0007669"/>
    <property type="project" value="InterPro"/>
</dbReference>
<dbReference type="InterPro" id="IPR006323">
    <property type="entry name" value="Phosphonoacetald_hydro"/>
</dbReference>